<reference evidence="10 11" key="1">
    <citation type="journal article" date="2016" name="Nat. Commun.">
        <title>Thousands of microbial genomes shed light on interconnected biogeochemical processes in an aquifer system.</title>
        <authorList>
            <person name="Anantharaman K."/>
            <person name="Brown C.T."/>
            <person name="Hug L.A."/>
            <person name="Sharon I."/>
            <person name="Castelle C.J."/>
            <person name="Probst A.J."/>
            <person name="Thomas B.C."/>
            <person name="Singh A."/>
            <person name="Wilkins M.J."/>
            <person name="Karaoz U."/>
            <person name="Brodie E.L."/>
            <person name="Williams K.H."/>
            <person name="Hubbard S.S."/>
            <person name="Banfield J.F."/>
        </authorList>
    </citation>
    <scope>NUCLEOTIDE SEQUENCE [LARGE SCALE GENOMIC DNA]</scope>
</reference>
<feature type="domain" description="Glycosyltransferase RgtA/B/C/D-like" evidence="9">
    <location>
        <begin position="66"/>
        <end position="222"/>
    </location>
</feature>
<evidence type="ECO:0000256" key="6">
    <source>
        <dbReference type="ARBA" id="ARBA00022989"/>
    </source>
</evidence>
<evidence type="ECO:0000256" key="5">
    <source>
        <dbReference type="ARBA" id="ARBA00022692"/>
    </source>
</evidence>
<evidence type="ECO:0000256" key="7">
    <source>
        <dbReference type="ARBA" id="ARBA00023136"/>
    </source>
</evidence>
<evidence type="ECO:0000256" key="1">
    <source>
        <dbReference type="ARBA" id="ARBA00004651"/>
    </source>
</evidence>
<keyword evidence="7 8" id="KW-0472">Membrane</keyword>
<dbReference type="EMBL" id="MGAL01000007">
    <property type="protein sequence ID" value="OGK49005.1"/>
    <property type="molecule type" value="Genomic_DNA"/>
</dbReference>
<dbReference type="Pfam" id="PF13231">
    <property type="entry name" value="PMT_2"/>
    <property type="match status" value="1"/>
</dbReference>
<gene>
    <name evidence="10" type="ORF">A3A93_00650</name>
</gene>
<feature type="transmembrane region" description="Helical" evidence="8">
    <location>
        <begin position="324"/>
        <end position="345"/>
    </location>
</feature>
<feature type="transmembrane region" description="Helical" evidence="8">
    <location>
        <begin position="86"/>
        <end position="105"/>
    </location>
</feature>
<dbReference type="PANTHER" id="PTHR33908:SF11">
    <property type="entry name" value="MEMBRANE PROTEIN"/>
    <property type="match status" value="1"/>
</dbReference>
<organism evidence="10 11">
    <name type="scientific">Candidatus Roizmanbacteria bacterium RIFCSPLOWO2_01_FULL_38_12</name>
    <dbReference type="NCBI Taxonomy" id="1802061"/>
    <lineage>
        <taxon>Bacteria</taxon>
        <taxon>Candidatus Roizmaniibacteriota</taxon>
    </lineage>
</organism>
<dbReference type="InterPro" id="IPR038731">
    <property type="entry name" value="RgtA/B/C-like"/>
</dbReference>
<dbReference type="InterPro" id="IPR050297">
    <property type="entry name" value="LipidA_mod_glycosyltrf_83"/>
</dbReference>
<feature type="transmembrane region" description="Helical" evidence="8">
    <location>
        <begin position="275"/>
        <end position="292"/>
    </location>
</feature>
<feature type="transmembrane region" description="Helical" evidence="8">
    <location>
        <begin position="299"/>
        <end position="318"/>
    </location>
</feature>
<dbReference type="GO" id="GO:0009103">
    <property type="term" value="P:lipopolysaccharide biosynthetic process"/>
    <property type="evidence" value="ECO:0007669"/>
    <property type="project" value="UniProtKB-ARBA"/>
</dbReference>
<keyword evidence="4" id="KW-0808">Transferase</keyword>
<evidence type="ECO:0000313" key="11">
    <source>
        <dbReference type="Proteomes" id="UP000177141"/>
    </source>
</evidence>
<feature type="transmembrane region" description="Helical" evidence="8">
    <location>
        <begin position="139"/>
        <end position="155"/>
    </location>
</feature>
<sequence length="482" mass="55284">MKRIYLFCFVIAIGIAAFLRLYNFEGFVTFLGDQGRDAIIVKRILALEHLPAIGAPSSVGQVYLGPFYYYLIAPFLLLFNFNPVGLAFGVALLSIAGTAFAYLAVKKETNNLTALLFVFLLATSLPLINLSRFSWNPNLLPYFSFATIYFFYLWYKKNSSLYAMLFGVFLAFSFQLHYLTALIMPSLLIFYLYLLRKSKYKKNLLTQTLYALIAFIVFVSPLIIFDLRHDFLNVKNFIALFREKGLANSSSVDAKLFETVNYFVAHSLQIDVSKIVSLVIILFLTLLAYLANKKNTASVFINLNLIVIIFYLIGFSLLQTPRLLHYYGPIYLSFYLLLSQIPLFLKTKYVQIATAILIGVSFIFVNVQKYSFFYQPPNNQIGGARNFAATFHNYIKKQPIQIVTIPFTETDGQFRYFLEKDGYQILSHDSPQQAEELYVICFQKCTPQDDPQWQIAAFYNKKVVASWKADRATIYKIIHGTN</sequence>
<name>A0A1F7J077_9BACT</name>
<dbReference type="Proteomes" id="UP000177141">
    <property type="component" value="Unassembled WGS sequence"/>
</dbReference>
<keyword evidence="6 8" id="KW-1133">Transmembrane helix</keyword>
<protein>
    <recommendedName>
        <fullName evidence="9">Glycosyltransferase RgtA/B/C/D-like domain-containing protein</fullName>
    </recommendedName>
</protein>
<keyword evidence="3" id="KW-0328">Glycosyltransferase</keyword>
<evidence type="ECO:0000256" key="3">
    <source>
        <dbReference type="ARBA" id="ARBA00022676"/>
    </source>
</evidence>
<dbReference type="STRING" id="1802061.A3A93_00650"/>
<feature type="transmembrane region" description="Helical" evidence="8">
    <location>
        <begin position="60"/>
        <end position="79"/>
    </location>
</feature>
<comment type="caution">
    <text evidence="10">The sequence shown here is derived from an EMBL/GenBank/DDBJ whole genome shotgun (WGS) entry which is preliminary data.</text>
</comment>
<comment type="subcellular location">
    <subcellularLocation>
        <location evidence="1">Cell membrane</location>
        <topology evidence="1">Multi-pass membrane protein</topology>
    </subcellularLocation>
</comment>
<keyword evidence="5 8" id="KW-0812">Transmembrane</keyword>
<proteinExistence type="predicted"/>
<evidence type="ECO:0000313" key="10">
    <source>
        <dbReference type="EMBL" id="OGK49005.1"/>
    </source>
</evidence>
<feature type="transmembrane region" description="Helical" evidence="8">
    <location>
        <begin position="161"/>
        <end position="192"/>
    </location>
</feature>
<feature type="transmembrane region" description="Helical" evidence="8">
    <location>
        <begin position="204"/>
        <end position="225"/>
    </location>
</feature>
<evidence type="ECO:0000259" key="9">
    <source>
        <dbReference type="Pfam" id="PF13231"/>
    </source>
</evidence>
<feature type="transmembrane region" description="Helical" evidence="8">
    <location>
        <begin position="111"/>
        <end position="130"/>
    </location>
</feature>
<accession>A0A1F7J077</accession>
<dbReference type="GO" id="GO:0016763">
    <property type="term" value="F:pentosyltransferase activity"/>
    <property type="evidence" value="ECO:0007669"/>
    <property type="project" value="TreeGrafter"/>
</dbReference>
<dbReference type="GO" id="GO:0005886">
    <property type="term" value="C:plasma membrane"/>
    <property type="evidence" value="ECO:0007669"/>
    <property type="project" value="UniProtKB-SubCell"/>
</dbReference>
<dbReference type="PANTHER" id="PTHR33908">
    <property type="entry name" value="MANNOSYLTRANSFERASE YKCB-RELATED"/>
    <property type="match status" value="1"/>
</dbReference>
<feature type="transmembrane region" description="Helical" evidence="8">
    <location>
        <begin position="352"/>
        <end position="372"/>
    </location>
</feature>
<feature type="transmembrane region" description="Helical" evidence="8">
    <location>
        <begin position="5"/>
        <end position="22"/>
    </location>
</feature>
<dbReference type="AlphaFoldDB" id="A0A1F7J077"/>
<keyword evidence="2" id="KW-1003">Cell membrane</keyword>
<evidence type="ECO:0000256" key="2">
    <source>
        <dbReference type="ARBA" id="ARBA00022475"/>
    </source>
</evidence>
<evidence type="ECO:0000256" key="8">
    <source>
        <dbReference type="SAM" id="Phobius"/>
    </source>
</evidence>
<evidence type="ECO:0000256" key="4">
    <source>
        <dbReference type="ARBA" id="ARBA00022679"/>
    </source>
</evidence>